<keyword evidence="4" id="KW-0119">Carbohydrate metabolism</keyword>
<comment type="similarity">
    <text evidence="1">Belongs to the glycosyl hydrolase 5 (cellulase A) family.</text>
</comment>
<evidence type="ECO:0000256" key="3">
    <source>
        <dbReference type="ARBA" id="ARBA00023001"/>
    </source>
</evidence>
<feature type="signal peptide" evidence="7">
    <location>
        <begin position="1"/>
        <end position="23"/>
    </location>
</feature>
<keyword evidence="3" id="KW-0136">Cellulose degradation</keyword>
<evidence type="ECO:0000256" key="2">
    <source>
        <dbReference type="ARBA" id="ARBA00022801"/>
    </source>
</evidence>
<organism evidence="9">
    <name type="scientific">uncultured bacterium contig00085</name>
    <dbReference type="NCBI Taxonomy" id="1181558"/>
    <lineage>
        <taxon>Bacteria</taxon>
        <taxon>environmental samples</taxon>
    </lineage>
</organism>
<sequence>MKTNRFLTLPAILIALAFSSAFSQDGVTATVPVKANVNATVSIQPPNASYGTGAVHDVTAGVEEEFTLTLKEGSVPILQPQGLANAAVSNYSLFSLNGKQVWQGASISQANIAQGVYILSAKAANGKTIGTKLVAHNGGKLSAAFGLEQASSASVLRKDVLALSSSVYGEWTVKASAAKHYDTSYAFSPVEGLNDLQNITLRSVVPTAPEAMTEKTAIQYFTDEEVKAGWNLGNTLDAVNVPSAASETAWGNPKASQALFNGLKASGIDIVRIPCTWIGHVDGAPDYTISEARLKRVAEVVNMVHNAGMKAIINIHHDGNYTQPPNTWGFLKFAEVTRGAANESQVKAQLAAMWTQIANYFKNYGDYLIFETMNEVHSGNWGSAPTAEQDRLFDWNQTALSAIRATGGNNATRFVAVPGLGATEPSIVLAAHSRGKLLPNDGDNGVSKLIVSVHFYAPSAYTVASATPTQGNEPLRHTITTAELNAINTEAAHIKSTFIDNGIAVYYGEWGAPTNVRSAMNETVKSTHVDYISRVAAAAHANGIVPIIWDDGGDFKMLERSNGIPKTGLWADVLAAYMTAANGGYVPPAPVLPTNITGNLGNYQFGTQENGTDPDYTQALWNLSPENVTLAKQEGAKLVLHLSEFLAGNIQLVWQGPTNESWWNMRQILELTPPGNMNLYGTDWDWSTNTLTIYLSAAENYESFKTQPDLNLIIAYYGGSSVNDLGIISASLVE</sequence>
<keyword evidence="5" id="KW-0326">Glycosidase</keyword>
<dbReference type="AlphaFoldDB" id="A0A806KCV2"/>
<dbReference type="GO" id="GO:0005576">
    <property type="term" value="C:extracellular region"/>
    <property type="evidence" value="ECO:0007669"/>
    <property type="project" value="TreeGrafter"/>
</dbReference>
<feature type="chain" id="PRO_5032931301" evidence="7">
    <location>
        <begin position="24"/>
        <end position="734"/>
    </location>
</feature>
<dbReference type="SUPFAM" id="SSF51445">
    <property type="entry name" value="(Trans)glycosidases"/>
    <property type="match status" value="1"/>
</dbReference>
<dbReference type="EMBL" id="JQ844192">
    <property type="protein sequence ID" value="AGS52427.1"/>
    <property type="molecule type" value="Genomic_DNA"/>
</dbReference>
<evidence type="ECO:0000256" key="7">
    <source>
        <dbReference type="SAM" id="SignalP"/>
    </source>
</evidence>
<reference evidence="9" key="1">
    <citation type="submission" date="2012-03" db="EMBL/GenBank/DDBJ databases">
        <title>Functional metagenomics reveals considerable lignocellulase gene clusters in the gut microbiome of a wood-feeding higher termite.</title>
        <authorList>
            <person name="Liu N."/>
        </authorList>
    </citation>
    <scope>NUCLEOTIDE SEQUENCE</scope>
</reference>
<evidence type="ECO:0000256" key="4">
    <source>
        <dbReference type="ARBA" id="ARBA00023277"/>
    </source>
</evidence>
<dbReference type="Pfam" id="PF00150">
    <property type="entry name" value="Cellulase"/>
    <property type="match status" value="1"/>
</dbReference>
<dbReference type="GO" id="GO:0009986">
    <property type="term" value="C:cell surface"/>
    <property type="evidence" value="ECO:0007669"/>
    <property type="project" value="TreeGrafter"/>
</dbReference>
<evidence type="ECO:0000259" key="8">
    <source>
        <dbReference type="Pfam" id="PF00150"/>
    </source>
</evidence>
<dbReference type="PANTHER" id="PTHR31297:SF41">
    <property type="entry name" value="ENDOGLUCANASE, PUTATIVE (AFU_ORTHOLOGUE AFUA_5G01830)-RELATED"/>
    <property type="match status" value="1"/>
</dbReference>
<name>A0A806KCV2_9BACT</name>
<dbReference type="InterPro" id="IPR050386">
    <property type="entry name" value="Glycosyl_hydrolase_5"/>
</dbReference>
<dbReference type="GO" id="GO:0008422">
    <property type="term" value="F:beta-glucosidase activity"/>
    <property type="evidence" value="ECO:0007669"/>
    <property type="project" value="TreeGrafter"/>
</dbReference>
<accession>A0A806KCV2</accession>
<dbReference type="InterPro" id="IPR001547">
    <property type="entry name" value="Glyco_hydro_5"/>
</dbReference>
<dbReference type="GO" id="GO:0030245">
    <property type="term" value="P:cellulose catabolic process"/>
    <property type="evidence" value="ECO:0007669"/>
    <property type="project" value="UniProtKB-KW"/>
</dbReference>
<keyword evidence="2 9" id="KW-0378">Hydrolase</keyword>
<keyword evidence="6" id="KW-0624">Polysaccharide degradation</keyword>
<proteinExistence type="inferred from homology"/>
<feature type="domain" description="Glycoside hydrolase family 5" evidence="8">
    <location>
        <begin position="242"/>
        <end position="550"/>
    </location>
</feature>
<dbReference type="PANTHER" id="PTHR31297">
    <property type="entry name" value="GLUCAN ENDO-1,6-BETA-GLUCOSIDASE B"/>
    <property type="match status" value="1"/>
</dbReference>
<evidence type="ECO:0000256" key="6">
    <source>
        <dbReference type="ARBA" id="ARBA00023326"/>
    </source>
</evidence>
<evidence type="ECO:0000313" key="9">
    <source>
        <dbReference type="EMBL" id="AGS52427.1"/>
    </source>
</evidence>
<evidence type="ECO:0000256" key="1">
    <source>
        <dbReference type="ARBA" id="ARBA00005641"/>
    </source>
</evidence>
<evidence type="ECO:0000256" key="5">
    <source>
        <dbReference type="ARBA" id="ARBA00023295"/>
    </source>
</evidence>
<dbReference type="InterPro" id="IPR018087">
    <property type="entry name" value="Glyco_hydro_5_CS"/>
</dbReference>
<dbReference type="InterPro" id="IPR017853">
    <property type="entry name" value="GH"/>
</dbReference>
<protein>
    <submittedName>
        <fullName evidence="9">Glycoside hydrolase family 5</fullName>
    </submittedName>
</protein>
<dbReference type="Gene3D" id="3.20.20.80">
    <property type="entry name" value="Glycosidases"/>
    <property type="match status" value="1"/>
</dbReference>
<keyword evidence="7" id="KW-0732">Signal</keyword>
<dbReference type="PROSITE" id="PS00659">
    <property type="entry name" value="GLYCOSYL_HYDROL_F5"/>
    <property type="match status" value="1"/>
</dbReference>